<feature type="domain" description="Soluble ligand binding" evidence="2">
    <location>
        <begin position="223"/>
        <end position="271"/>
    </location>
</feature>
<evidence type="ECO:0000313" key="4">
    <source>
        <dbReference type="Proteomes" id="UP000009223"/>
    </source>
</evidence>
<keyword evidence="1" id="KW-1133">Transmembrane helix</keyword>
<dbReference type="RefSeq" id="WP_015709642.1">
    <property type="nucleotide sequence ID" value="NC_015578.1"/>
</dbReference>
<dbReference type="InterPro" id="IPR019554">
    <property type="entry name" value="Soluble_ligand-bd"/>
</dbReference>
<dbReference type="AlphaFoldDB" id="F5YN19"/>
<dbReference type="GO" id="GO:0015159">
    <property type="term" value="F:polysaccharide transmembrane transporter activity"/>
    <property type="evidence" value="ECO:0007669"/>
    <property type="project" value="InterPro"/>
</dbReference>
<evidence type="ECO:0000256" key="1">
    <source>
        <dbReference type="SAM" id="Phobius"/>
    </source>
</evidence>
<reference evidence="3 4" key="2">
    <citation type="journal article" date="2011" name="ISME J.">
        <title>RNA-seq reveals cooperative metabolic interactions between two termite-gut spirochete species in co-culture.</title>
        <authorList>
            <person name="Rosenthal A.Z."/>
            <person name="Matson E.G."/>
            <person name="Eldar A."/>
            <person name="Leadbetter J.R."/>
        </authorList>
    </citation>
    <scope>NUCLEOTIDE SEQUENCE [LARGE SCALE GENOMIC DNA]</scope>
    <source>
        <strain evidence="4">ATCC BAA-887 / DSM 12427 / ZAS-2</strain>
    </source>
</reference>
<evidence type="ECO:0000259" key="2">
    <source>
        <dbReference type="Pfam" id="PF10531"/>
    </source>
</evidence>
<evidence type="ECO:0000313" key="3">
    <source>
        <dbReference type="EMBL" id="AEF84328.1"/>
    </source>
</evidence>
<feature type="transmembrane region" description="Helical" evidence="1">
    <location>
        <begin position="484"/>
        <end position="505"/>
    </location>
</feature>
<dbReference type="STRING" id="545694.TREPR_0366"/>
<dbReference type="EMBL" id="CP001843">
    <property type="protein sequence ID" value="AEF84328.1"/>
    <property type="molecule type" value="Genomic_DNA"/>
</dbReference>
<dbReference type="InterPro" id="IPR049712">
    <property type="entry name" value="Poly_export"/>
</dbReference>
<reference evidence="4" key="1">
    <citation type="submission" date="2009-12" db="EMBL/GenBank/DDBJ databases">
        <title>Complete sequence of Treponema primitia strain ZAS-2.</title>
        <authorList>
            <person name="Tetu S.G."/>
            <person name="Matson E."/>
            <person name="Ren Q."/>
            <person name="Seshadri R."/>
            <person name="Elbourne L."/>
            <person name="Hassan K.A."/>
            <person name="Durkin A."/>
            <person name="Radune D."/>
            <person name="Mohamoud Y."/>
            <person name="Shay R."/>
            <person name="Jin S."/>
            <person name="Zhang X."/>
            <person name="Lucey K."/>
            <person name="Ballor N.R."/>
            <person name="Ottesen E."/>
            <person name="Rosenthal R."/>
            <person name="Allen A."/>
            <person name="Leadbetter J.R."/>
            <person name="Paulsen I.T."/>
        </authorList>
    </citation>
    <scope>NUCLEOTIDE SEQUENCE [LARGE SCALE GENOMIC DNA]</scope>
    <source>
        <strain evidence="4">ATCC BAA-887 / DSM 12427 / ZAS-2</strain>
    </source>
</reference>
<sequence>MKRLACLAGIFFSIIFGVYAEVSKDSKDPEVSKVSKVPELSKVPGNSKDSPIEQHALLALSSPDYRVTAGDMYTLTYAAEGKAVIYVIVVDSSYRVRVSNLGIVNAAGKTYRQFKTEAEAIVTNNYPLSGVQLVLTQPALFTVYVSGEVLEPREYSAWALARLSSLMDGALSAYSSIRDITVIPMSGQSKTYDLFKAQRDGDLGQDPYLRPGDTVKVNRIDRVVAVHGAVERPGEYQLLPGENLSDLILRYASGLEPVADPSRIELVRHIETETDSGDKIYLTGQDIQDNYPLHHLDELTVPSIIDLIPVMFVEGAVQESSDSLVIAGSNVANRLTVRFNHGENYASLVQRNRVWFTAISDTQNAYVIRGAERIPLNINPMLYDSSYRSQYFVERNDVLIIPFRQYFVTVAGAVAVPGRYPYIPDRGWDYYVALAGGFVMERNSRESVAIQDIGGRVMKKTDPVSPETIITARTNAGLYYFNHYAPVVTTMLSIVTTFISVTLLVSR</sequence>
<dbReference type="KEGG" id="tpi:TREPR_0366"/>
<keyword evidence="1" id="KW-0472">Membrane</keyword>
<dbReference type="eggNOG" id="COG1596">
    <property type="taxonomic scope" value="Bacteria"/>
</dbReference>
<dbReference type="Pfam" id="PF10531">
    <property type="entry name" value="SLBB"/>
    <property type="match status" value="1"/>
</dbReference>
<keyword evidence="4" id="KW-1185">Reference proteome</keyword>
<protein>
    <submittedName>
        <fullName evidence="3">Polysaccharide biosynthesis/export protein</fullName>
    </submittedName>
</protein>
<dbReference type="PANTHER" id="PTHR33619:SF3">
    <property type="entry name" value="POLYSACCHARIDE EXPORT PROTEIN GFCE-RELATED"/>
    <property type="match status" value="1"/>
</dbReference>
<accession>F5YN19</accession>
<proteinExistence type="predicted"/>
<keyword evidence="1" id="KW-0812">Transmembrane</keyword>
<dbReference type="Gene3D" id="3.10.560.10">
    <property type="entry name" value="Outer membrane lipoprotein wza domain like"/>
    <property type="match status" value="2"/>
</dbReference>
<dbReference type="PANTHER" id="PTHR33619">
    <property type="entry name" value="POLYSACCHARIDE EXPORT PROTEIN GFCE-RELATED"/>
    <property type="match status" value="1"/>
</dbReference>
<dbReference type="HOGENOM" id="CLU_038819_0_0_12"/>
<dbReference type="Proteomes" id="UP000009223">
    <property type="component" value="Chromosome"/>
</dbReference>
<organism evidence="3 4">
    <name type="scientific">Treponema primitia (strain ATCC BAA-887 / DSM 12427 / ZAS-2)</name>
    <dbReference type="NCBI Taxonomy" id="545694"/>
    <lineage>
        <taxon>Bacteria</taxon>
        <taxon>Pseudomonadati</taxon>
        <taxon>Spirochaetota</taxon>
        <taxon>Spirochaetia</taxon>
        <taxon>Spirochaetales</taxon>
        <taxon>Treponemataceae</taxon>
        <taxon>Treponema</taxon>
    </lineage>
</organism>
<name>F5YN19_TREPZ</name>
<gene>
    <name evidence="3" type="ordered locus">TREPR_0366</name>
</gene>
<dbReference type="OrthoDB" id="354707at2"/>